<evidence type="ECO:0000313" key="1">
    <source>
        <dbReference type="EMBL" id="GLI36915.1"/>
    </source>
</evidence>
<reference evidence="1" key="1">
    <citation type="submission" date="2022-12" db="EMBL/GenBank/DDBJ databases">
        <title>Reference genome sequencing for broad-spectrum identification of bacterial and archaeal isolates by mass spectrometry.</title>
        <authorList>
            <person name="Sekiguchi Y."/>
            <person name="Tourlousse D.M."/>
        </authorList>
    </citation>
    <scope>NUCLEOTIDE SEQUENCE</scope>
    <source>
        <strain evidence="1">H2</strain>
    </source>
</reference>
<gene>
    <name evidence="1" type="ORF">GHYDROH2_04160</name>
</gene>
<dbReference type="RefSeq" id="WP_214187260.1">
    <property type="nucleotide sequence ID" value="NZ_BSDS01000001.1"/>
</dbReference>
<accession>A0A9W6LBF7</accession>
<name>A0A9W6LBF7_9BACT</name>
<protein>
    <submittedName>
        <fullName evidence="1">Uncharacterized protein</fullName>
    </submittedName>
</protein>
<organism evidence="1 2">
    <name type="scientific">Geobacter hydrogenophilus</name>
    <dbReference type="NCBI Taxonomy" id="40983"/>
    <lineage>
        <taxon>Bacteria</taxon>
        <taxon>Pseudomonadati</taxon>
        <taxon>Thermodesulfobacteriota</taxon>
        <taxon>Desulfuromonadia</taxon>
        <taxon>Geobacterales</taxon>
        <taxon>Geobacteraceae</taxon>
        <taxon>Geobacter</taxon>
    </lineage>
</organism>
<evidence type="ECO:0000313" key="2">
    <source>
        <dbReference type="Proteomes" id="UP001144352"/>
    </source>
</evidence>
<dbReference type="Proteomes" id="UP001144352">
    <property type="component" value="Unassembled WGS sequence"/>
</dbReference>
<dbReference type="EMBL" id="BSDS01000001">
    <property type="protein sequence ID" value="GLI36915.1"/>
    <property type="molecule type" value="Genomic_DNA"/>
</dbReference>
<dbReference type="AlphaFoldDB" id="A0A9W6LBF7"/>
<comment type="caution">
    <text evidence="1">The sequence shown here is derived from an EMBL/GenBank/DDBJ whole genome shotgun (WGS) entry which is preliminary data.</text>
</comment>
<sequence length="326" mass="36905">MNSFIYYPHFEVQDTEWLKFALLYLPKIETIVPYEGQNQISDLSKKIQAETNFIEFREPDYKKGIKASVDAAHQIERILRNPELYREVFNDADIASRWQGVGNQNYTLYRGKFTSEFLEFCKKHSICHEVDKGMAVNRGLAFLYMTLLANAIAGSDKKGVITDSKEYHLLPMILQTAKPTDDTFELANAVFNLKLPRNLCNISIDSIIKLRKNDSYSQNLSSFHDEIEKFLSCVETGTSPEAFMSSLSIRFKDISDEILKLGTGVSLIGLSVWALANDPTLLGYLKDVAGPALSFSIDSLINIRGTKKSIEQKLRTRKLLASFSSI</sequence>
<proteinExistence type="predicted"/>
<keyword evidence="2" id="KW-1185">Reference proteome</keyword>